<accession>A0ABQ9J416</accession>
<dbReference type="PROSITE" id="PS51233">
    <property type="entry name" value="VWFD"/>
    <property type="match status" value="1"/>
</dbReference>
<name>A0ABQ9J416_9CUCU</name>
<evidence type="ECO:0000256" key="4">
    <source>
        <dbReference type="ARBA" id="ARBA00022737"/>
    </source>
</evidence>
<evidence type="ECO:0000259" key="5">
    <source>
        <dbReference type="PROSITE" id="PS50184"/>
    </source>
</evidence>
<keyword evidence="4" id="KW-0677">Repeat</keyword>
<evidence type="ECO:0000259" key="6">
    <source>
        <dbReference type="PROSITE" id="PS51233"/>
    </source>
</evidence>
<dbReference type="PROSITE" id="PS50184">
    <property type="entry name" value="VWFC_2"/>
    <property type="match status" value="1"/>
</dbReference>
<feature type="domain" description="VWFD" evidence="6">
    <location>
        <begin position="1"/>
        <end position="189"/>
    </location>
</feature>
<protein>
    <recommendedName>
        <fullName evidence="9">BMP-binding endothelial regulator protein</fullName>
    </recommendedName>
</protein>
<comment type="subcellular location">
    <subcellularLocation>
        <location evidence="1">Secreted</location>
    </subcellularLocation>
</comment>
<dbReference type="PANTHER" id="PTHR46698">
    <property type="entry name" value="CROSSVEINLESS 2"/>
    <property type="match status" value="1"/>
</dbReference>
<dbReference type="Pfam" id="PF00094">
    <property type="entry name" value="VWD"/>
    <property type="match status" value="1"/>
</dbReference>
<gene>
    <name evidence="7" type="ORF">NQ317_006392</name>
</gene>
<dbReference type="Pfam" id="PF08742">
    <property type="entry name" value="C8"/>
    <property type="match status" value="1"/>
</dbReference>
<feature type="domain" description="VWFC" evidence="5">
    <location>
        <begin position="6"/>
        <end position="54"/>
    </location>
</feature>
<keyword evidence="2" id="KW-0964">Secreted</keyword>
<dbReference type="SMART" id="SM00216">
    <property type="entry name" value="VWD"/>
    <property type="match status" value="1"/>
</dbReference>
<evidence type="ECO:0000313" key="8">
    <source>
        <dbReference type="Proteomes" id="UP001162164"/>
    </source>
</evidence>
<evidence type="ECO:0000256" key="1">
    <source>
        <dbReference type="ARBA" id="ARBA00004613"/>
    </source>
</evidence>
<comment type="caution">
    <text evidence="7">The sequence shown here is derived from an EMBL/GenBank/DDBJ whole genome shotgun (WGS) entry which is preliminary data.</text>
</comment>
<dbReference type="PANTHER" id="PTHR46698:SF4">
    <property type="entry name" value="CROSSVEINLESS 2"/>
    <property type="match status" value="1"/>
</dbReference>
<dbReference type="InterPro" id="IPR014853">
    <property type="entry name" value="VWF/SSPO/ZAN-like_Cys-rich_dom"/>
</dbReference>
<keyword evidence="3" id="KW-0732">Signal</keyword>
<dbReference type="Proteomes" id="UP001162164">
    <property type="component" value="Unassembled WGS sequence"/>
</dbReference>
<dbReference type="SMART" id="SM00832">
    <property type="entry name" value="C8"/>
    <property type="match status" value="1"/>
</dbReference>
<dbReference type="Gene3D" id="6.20.200.20">
    <property type="match status" value="1"/>
</dbReference>
<sequence>MGKGWDGQQWKLDSCKSCKCHRGMPSCAITRCNTTCAAGTRLVNSTGECCPKCIEVKVANTNKLLSTSTKRVAVRYGDIRINLQQKSRVKYNGQRIRAPYKVEGKFRIEKIRDSIELFLQNGVKLFWNGKSFLEVSVPASYKNKLCGLCGNFNSNVQDDLKIKGGRLATDKEILSFGTSWCIGKRSDCAKKVKSLSKETCTNKHRTERNHCKYLSSEPFAACESKLNYSKYDKACKIDMCNCPNGKCYCESLMAYARECQRLG</sequence>
<feature type="non-terminal residue" evidence="7">
    <location>
        <position position="263"/>
    </location>
</feature>
<dbReference type="InterPro" id="IPR052424">
    <property type="entry name" value="Kielin_Chordin-BMP_Reg"/>
</dbReference>
<evidence type="ECO:0000256" key="3">
    <source>
        <dbReference type="ARBA" id="ARBA00022729"/>
    </source>
</evidence>
<dbReference type="SUPFAM" id="SSF57603">
    <property type="entry name" value="FnI-like domain"/>
    <property type="match status" value="1"/>
</dbReference>
<proteinExistence type="predicted"/>
<dbReference type="EMBL" id="JAPWTJ010001312">
    <property type="protein sequence ID" value="KAJ8972672.1"/>
    <property type="molecule type" value="Genomic_DNA"/>
</dbReference>
<reference evidence="7" key="1">
    <citation type="journal article" date="2023" name="Insect Mol. Biol.">
        <title>Genome sequencing provides insights into the evolution of gene families encoding plant cell wall-degrading enzymes in longhorned beetles.</title>
        <authorList>
            <person name="Shin N.R."/>
            <person name="Okamura Y."/>
            <person name="Kirsch R."/>
            <person name="Pauchet Y."/>
        </authorList>
    </citation>
    <scope>NUCLEOTIDE SEQUENCE</scope>
    <source>
        <strain evidence="7">MMC_N1</strain>
    </source>
</reference>
<evidence type="ECO:0008006" key="9">
    <source>
        <dbReference type="Google" id="ProtNLM"/>
    </source>
</evidence>
<evidence type="ECO:0000256" key="2">
    <source>
        <dbReference type="ARBA" id="ARBA00022525"/>
    </source>
</evidence>
<dbReference type="InterPro" id="IPR001007">
    <property type="entry name" value="VWF_dom"/>
</dbReference>
<dbReference type="InterPro" id="IPR001846">
    <property type="entry name" value="VWF_type-D"/>
</dbReference>
<dbReference type="Pfam" id="PF00093">
    <property type="entry name" value="VWC"/>
    <property type="match status" value="1"/>
</dbReference>
<evidence type="ECO:0000313" key="7">
    <source>
        <dbReference type="EMBL" id="KAJ8972672.1"/>
    </source>
</evidence>
<keyword evidence="8" id="KW-1185">Reference proteome</keyword>
<organism evidence="7 8">
    <name type="scientific">Molorchus minor</name>
    <dbReference type="NCBI Taxonomy" id="1323400"/>
    <lineage>
        <taxon>Eukaryota</taxon>
        <taxon>Metazoa</taxon>
        <taxon>Ecdysozoa</taxon>
        <taxon>Arthropoda</taxon>
        <taxon>Hexapoda</taxon>
        <taxon>Insecta</taxon>
        <taxon>Pterygota</taxon>
        <taxon>Neoptera</taxon>
        <taxon>Endopterygota</taxon>
        <taxon>Coleoptera</taxon>
        <taxon>Polyphaga</taxon>
        <taxon>Cucujiformia</taxon>
        <taxon>Chrysomeloidea</taxon>
        <taxon>Cerambycidae</taxon>
        <taxon>Lamiinae</taxon>
        <taxon>Monochamini</taxon>
        <taxon>Molorchus</taxon>
    </lineage>
</organism>